<feature type="domain" description="PASTA" evidence="13">
    <location>
        <begin position="496"/>
        <end position="561"/>
    </location>
</feature>
<dbReference type="GO" id="GO:0005524">
    <property type="term" value="F:ATP binding"/>
    <property type="evidence" value="ECO:0007669"/>
    <property type="project" value="UniProtKB-UniRule"/>
</dbReference>
<dbReference type="SMART" id="SM00740">
    <property type="entry name" value="PASTA"/>
    <property type="match status" value="3"/>
</dbReference>
<evidence type="ECO:0000313" key="14">
    <source>
        <dbReference type="EMBL" id="MBN7772051.1"/>
    </source>
</evidence>
<evidence type="ECO:0000259" key="13">
    <source>
        <dbReference type="PROSITE" id="PS51178"/>
    </source>
</evidence>
<dbReference type="PROSITE" id="PS00108">
    <property type="entry name" value="PROTEIN_KINASE_ST"/>
    <property type="match status" value="1"/>
</dbReference>
<evidence type="ECO:0000256" key="7">
    <source>
        <dbReference type="ARBA" id="ARBA00047899"/>
    </source>
</evidence>
<comment type="caution">
    <text evidence="14">The sequence shown here is derived from an EMBL/GenBank/DDBJ whole genome shotgun (WGS) entry which is preliminary data.</text>
</comment>
<accession>A0A939D6P6</accession>
<evidence type="ECO:0000259" key="12">
    <source>
        <dbReference type="PROSITE" id="PS50011"/>
    </source>
</evidence>
<dbReference type="InterPro" id="IPR011009">
    <property type="entry name" value="Kinase-like_dom_sf"/>
</dbReference>
<dbReference type="PROSITE" id="PS50011">
    <property type="entry name" value="PROTEIN_KINASE_DOM"/>
    <property type="match status" value="1"/>
</dbReference>
<evidence type="ECO:0000256" key="4">
    <source>
        <dbReference type="ARBA" id="ARBA00022741"/>
    </source>
</evidence>
<dbReference type="Pfam" id="PF03793">
    <property type="entry name" value="PASTA"/>
    <property type="match status" value="3"/>
</dbReference>
<evidence type="ECO:0000256" key="5">
    <source>
        <dbReference type="ARBA" id="ARBA00022777"/>
    </source>
</evidence>
<feature type="binding site" evidence="9">
    <location>
        <position position="39"/>
    </location>
    <ligand>
        <name>ATP</name>
        <dbReference type="ChEBI" id="CHEBI:30616"/>
    </ligand>
</feature>
<evidence type="ECO:0000256" key="1">
    <source>
        <dbReference type="ARBA" id="ARBA00012513"/>
    </source>
</evidence>
<organism evidence="14 15">
    <name type="scientific">Clostridium aminobutyricum</name>
    <dbReference type="NCBI Taxonomy" id="33953"/>
    <lineage>
        <taxon>Bacteria</taxon>
        <taxon>Bacillati</taxon>
        <taxon>Bacillota</taxon>
        <taxon>Clostridia</taxon>
        <taxon>Eubacteriales</taxon>
        <taxon>Clostridiaceae</taxon>
        <taxon>Clostridium</taxon>
    </lineage>
</organism>
<feature type="region of interest" description="Disordered" evidence="10">
    <location>
        <begin position="288"/>
        <end position="316"/>
    </location>
</feature>
<dbReference type="NCBIfam" id="NF033483">
    <property type="entry name" value="PknB_PASTA_kin"/>
    <property type="match status" value="1"/>
</dbReference>
<keyword evidence="15" id="KW-1185">Reference proteome</keyword>
<keyword evidence="4 9" id="KW-0547">Nucleotide-binding</keyword>
<dbReference type="GO" id="GO:0004674">
    <property type="term" value="F:protein serine/threonine kinase activity"/>
    <property type="evidence" value="ECO:0007669"/>
    <property type="project" value="UniProtKB-KW"/>
</dbReference>
<dbReference type="EC" id="2.7.11.1" evidence="1"/>
<proteinExistence type="predicted"/>
<dbReference type="EMBL" id="JAFJZZ010000001">
    <property type="protein sequence ID" value="MBN7772051.1"/>
    <property type="molecule type" value="Genomic_DNA"/>
</dbReference>
<comment type="catalytic activity">
    <reaction evidence="7">
        <text>L-threonyl-[protein] + ATP = O-phospho-L-threonyl-[protein] + ADP + H(+)</text>
        <dbReference type="Rhea" id="RHEA:46608"/>
        <dbReference type="Rhea" id="RHEA-COMP:11060"/>
        <dbReference type="Rhea" id="RHEA-COMP:11605"/>
        <dbReference type="ChEBI" id="CHEBI:15378"/>
        <dbReference type="ChEBI" id="CHEBI:30013"/>
        <dbReference type="ChEBI" id="CHEBI:30616"/>
        <dbReference type="ChEBI" id="CHEBI:61977"/>
        <dbReference type="ChEBI" id="CHEBI:456216"/>
        <dbReference type="EC" id="2.7.11.1"/>
    </reaction>
</comment>
<keyword evidence="3" id="KW-0808">Transferase</keyword>
<dbReference type="Gene3D" id="3.30.200.20">
    <property type="entry name" value="Phosphorylase Kinase, domain 1"/>
    <property type="match status" value="1"/>
</dbReference>
<dbReference type="AlphaFoldDB" id="A0A939D6P6"/>
<dbReference type="InterPro" id="IPR005543">
    <property type="entry name" value="PASTA_dom"/>
</dbReference>
<keyword evidence="2" id="KW-0723">Serine/threonine-protein kinase</keyword>
<dbReference type="InterPro" id="IPR017441">
    <property type="entry name" value="Protein_kinase_ATP_BS"/>
</dbReference>
<reference evidence="14" key="1">
    <citation type="submission" date="2021-02" db="EMBL/GenBank/DDBJ databases">
        <title>Abyssanaerobacter marinus gen.nov., sp., nov, anaerobic bacterium isolated from the Onnuri vent field of Indian Ocean and suggestion of Mogibacteriaceae fam. nov., and proposal of reclassification of ambiguous this family's genus member.</title>
        <authorList>
            <person name="Kim Y.J."/>
            <person name="Yang J.-A."/>
        </authorList>
    </citation>
    <scope>NUCLEOTIDE SEQUENCE</scope>
    <source>
        <strain evidence="14">DSM 2634</strain>
    </source>
</reference>
<keyword evidence="11" id="KW-0812">Transmembrane</keyword>
<feature type="domain" description="Protein kinase" evidence="12">
    <location>
        <begin position="10"/>
        <end position="268"/>
    </location>
</feature>
<evidence type="ECO:0000256" key="3">
    <source>
        <dbReference type="ARBA" id="ARBA00022679"/>
    </source>
</evidence>
<keyword evidence="6 9" id="KW-0067">ATP-binding</keyword>
<evidence type="ECO:0000256" key="6">
    <source>
        <dbReference type="ARBA" id="ARBA00022840"/>
    </source>
</evidence>
<evidence type="ECO:0000256" key="9">
    <source>
        <dbReference type="PROSITE-ProRule" id="PRU10141"/>
    </source>
</evidence>
<keyword evidence="5 14" id="KW-0418">Kinase</keyword>
<dbReference type="Gene3D" id="1.10.510.10">
    <property type="entry name" value="Transferase(Phosphotransferase) domain 1"/>
    <property type="match status" value="1"/>
</dbReference>
<dbReference type="InterPro" id="IPR008271">
    <property type="entry name" value="Ser/Thr_kinase_AS"/>
</dbReference>
<dbReference type="InterPro" id="IPR000719">
    <property type="entry name" value="Prot_kinase_dom"/>
</dbReference>
<dbReference type="CDD" id="cd14014">
    <property type="entry name" value="STKc_PknB_like"/>
    <property type="match status" value="1"/>
</dbReference>
<dbReference type="FunFam" id="3.30.200.20:FF:000035">
    <property type="entry name" value="Serine/threonine protein kinase Stk1"/>
    <property type="match status" value="1"/>
</dbReference>
<name>A0A939D6P6_CLOAM</name>
<comment type="catalytic activity">
    <reaction evidence="8">
        <text>L-seryl-[protein] + ATP = O-phospho-L-seryl-[protein] + ADP + H(+)</text>
        <dbReference type="Rhea" id="RHEA:17989"/>
        <dbReference type="Rhea" id="RHEA-COMP:9863"/>
        <dbReference type="Rhea" id="RHEA-COMP:11604"/>
        <dbReference type="ChEBI" id="CHEBI:15378"/>
        <dbReference type="ChEBI" id="CHEBI:29999"/>
        <dbReference type="ChEBI" id="CHEBI:30616"/>
        <dbReference type="ChEBI" id="CHEBI:83421"/>
        <dbReference type="ChEBI" id="CHEBI:456216"/>
        <dbReference type="EC" id="2.7.11.1"/>
    </reaction>
</comment>
<evidence type="ECO:0000313" key="15">
    <source>
        <dbReference type="Proteomes" id="UP000664545"/>
    </source>
</evidence>
<feature type="domain" description="PASTA" evidence="13">
    <location>
        <begin position="357"/>
        <end position="424"/>
    </location>
</feature>
<sequence length="647" mass="70044">MGSRVLAGRYELLEQIGEGGMAVVYKARCRVLNRYVAIKILKPEFTKDLKLVEKFKKESQAAASLVHPNIVGVYDVGKEGNINYIVMELVEGKILSDMIKENGPFDYKKAIDITQQIARGLSCAHKNHIIHKDVKPHNILLTTDGVAKITDFGIAKFVDNATIVGNTDTVMGSVHYFSPEQARGGYVDEKSDIYSLGIVLYEMITGTVPFDGENPVTVALMHINDEIIPPSKVVNGVPPVLEQIIMKATNKIQVNRFKSADEMADALKNVDLISSIVGEATYLKVGKTEREPEVGRDSAADGEGINKAKKESATDMKKNGKKKVRLNKVKIAAIIIALVCAIPVSGLIYALVSGFVSVKEVEVPDLSGQTVEEATKALEDLGLKIETGDQVYDSTYGEGEIVSQSPEADSKVKEGKTITVNISKGAKEGTIPNLVGKSYEDAVFLIEKYGFKVGSVTTGKSEMPKDVVISQSPEGGEEASPREKINFVVSEGRAEGEVTMPSLIGKDIDTATSDLQKLGLAVGDIGYDMSQAYNKNQVMWQQYGADETVMKGTKVNLKVSTGTEPAGPKSIALDVDFSEAKNLVFFLTVTVSDETGTFNVISREQRLKDDLGEVVSFTGTGQGTVTVIFDNDVVMKKSVNFNTGEIN</sequence>
<dbReference type="Pfam" id="PF00069">
    <property type="entry name" value="Pkinase"/>
    <property type="match status" value="1"/>
</dbReference>
<dbReference type="RefSeq" id="WP_206580828.1">
    <property type="nucleotide sequence ID" value="NZ_JAFJZZ010000001.1"/>
</dbReference>
<dbReference type="SUPFAM" id="SSF56112">
    <property type="entry name" value="Protein kinase-like (PK-like)"/>
    <property type="match status" value="1"/>
</dbReference>
<gene>
    <name evidence="14" type="primary">pknB</name>
    <name evidence="14" type="ORF">JYB65_01640</name>
</gene>
<dbReference type="PROSITE" id="PS00107">
    <property type="entry name" value="PROTEIN_KINASE_ATP"/>
    <property type="match status" value="1"/>
</dbReference>
<protein>
    <recommendedName>
        <fullName evidence="1">non-specific serine/threonine protein kinase</fullName>
        <ecNumber evidence="1">2.7.11.1</ecNumber>
    </recommendedName>
</protein>
<dbReference type="PROSITE" id="PS51178">
    <property type="entry name" value="PASTA"/>
    <property type="match status" value="3"/>
</dbReference>
<evidence type="ECO:0000256" key="11">
    <source>
        <dbReference type="SAM" id="Phobius"/>
    </source>
</evidence>
<dbReference type="CDD" id="cd06577">
    <property type="entry name" value="PASTA_pknB"/>
    <property type="match status" value="3"/>
</dbReference>
<dbReference type="Gene3D" id="3.30.10.20">
    <property type="match status" value="3"/>
</dbReference>
<dbReference type="SMART" id="SM00220">
    <property type="entry name" value="S_TKc"/>
    <property type="match status" value="1"/>
</dbReference>
<dbReference type="PANTHER" id="PTHR43289">
    <property type="entry name" value="MITOGEN-ACTIVATED PROTEIN KINASE KINASE KINASE 20-RELATED"/>
    <property type="match status" value="1"/>
</dbReference>
<evidence type="ECO:0000256" key="8">
    <source>
        <dbReference type="ARBA" id="ARBA00048679"/>
    </source>
</evidence>
<dbReference type="SUPFAM" id="SSF54184">
    <property type="entry name" value="Penicillin-binding protein 2x (pbp-2x), c-terminal domain"/>
    <property type="match status" value="1"/>
</dbReference>
<feature type="transmembrane region" description="Helical" evidence="11">
    <location>
        <begin position="331"/>
        <end position="352"/>
    </location>
</feature>
<dbReference type="PANTHER" id="PTHR43289:SF34">
    <property type="entry name" value="SERINE_THREONINE-PROTEIN KINASE YBDM-RELATED"/>
    <property type="match status" value="1"/>
</dbReference>
<evidence type="ECO:0000256" key="2">
    <source>
        <dbReference type="ARBA" id="ARBA00022527"/>
    </source>
</evidence>
<feature type="domain" description="PASTA" evidence="13">
    <location>
        <begin position="425"/>
        <end position="491"/>
    </location>
</feature>
<keyword evidence="11" id="KW-1133">Transmembrane helix</keyword>
<dbReference type="FunFam" id="1.10.510.10:FF:000021">
    <property type="entry name" value="Serine/threonine protein kinase"/>
    <property type="match status" value="1"/>
</dbReference>
<evidence type="ECO:0000256" key="10">
    <source>
        <dbReference type="SAM" id="MobiDB-lite"/>
    </source>
</evidence>
<dbReference type="Proteomes" id="UP000664545">
    <property type="component" value="Unassembled WGS sequence"/>
</dbReference>
<keyword evidence="11" id="KW-0472">Membrane</keyword>